<evidence type="ECO:0008006" key="8">
    <source>
        <dbReference type="Google" id="ProtNLM"/>
    </source>
</evidence>
<dbReference type="InterPro" id="IPR050515">
    <property type="entry name" value="Beta-lactam/transpept"/>
</dbReference>
<dbReference type="AlphaFoldDB" id="A0A1F4WK26"/>
<dbReference type="EMBL" id="MEWA01000018">
    <property type="protein sequence ID" value="OGC69751.1"/>
    <property type="molecule type" value="Genomic_DNA"/>
</dbReference>
<evidence type="ECO:0000256" key="1">
    <source>
        <dbReference type="ARBA" id="ARBA00004370"/>
    </source>
</evidence>
<feature type="domain" description="Penicillin-binding protein transpeptidase" evidence="4">
    <location>
        <begin position="277"/>
        <end position="575"/>
    </location>
</feature>
<gene>
    <name evidence="6" type="ORF">A2415_04720</name>
</gene>
<evidence type="ECO:0000313" key="6">
    <source>
        <dbReference type="EMBL" id="OGC69751.1"/>
    </source>
</evidence>
<dbReference type="SUPFAM" id="SSF56519">
    <property type="entry name" value="Penicillin binding protein dimerisation domain"/>
    <property type="match status" value="1"/>
</dbReference>
<feature type="domain" description="Penicillin-binding protein dimerisation" evidence="5">
    <location>
        <begin position="57"/>
        <end position="232"/>
    </location>
</feature>
<dbReference type="GO" id="GO:0005886">
    <property type="term" value="C:plasma membrane"/>
    <property type="evidence" value="ECO:0007669"/>
    <property type="project" value="TreeGrafter"/>
</dbReference>
<dbReference type="Gene3D" id="3.40.710.10">
    <property type="entry name" value="DD-peptidase/beta-lactamase superfamily"/>
    <property type="match status" value="1"/>
</dbReference>
<evidence type="ECO:0000259" key="5">
    <source>
        <dbReference type="Pfam" id="PF03717"/>
    </source>
</evidence>
<sequence>MKRSSTKDVHNTRINLIIAFFTFCLAVVLFNLFKIQVLSYASYSSMANDQYWGLQELPASRGDILSSDGYILAGVQSKYMVYGEPKLITDIPKTAETLAETISEFVYAEQTAESTASEDLDETRDKNKIFLDLYDKYSNLLKLDRVWVALHGGITENQKTKIEELKLKGVGFEEEPARFYPENTLAAHVLGFVGKNEEGESQGYYGIEGNFNEELKGRAGKIVEEKDAFGTPILIGGHKRIPSIEGRDIVLTINRSIQYMVEKELKRGVEEYDAVSGTVIIMDPNTGEIIALANYPTYYPESYNKEAVDLEISPHRKSLERRNLAIAQMYEPGSVMKPFTVAAAIDLNMVTKDTTFEDEGPVWYSEKKIDNWDGKHHGTQTIVQLLQKSNNIGAAWVGHQVGPKNMSKYLTNFGFGSKTKIELEGEDSGVLRAYRDWTDIDLANISFGQGISATPLQVLTGFNALANGGHLLQPKIISKIIDNGKEIVIPTKIVRQVVSKETSEIMTDMLEKAASGGEATYYVSKKYRIAGKTGTAQIYVDGAYDPTKTNATFAGYLIADRKFSMIVKLEEPRAKIFASETAVPLWMDITDELVKFYGITPDRFEEAAVNSN</sequence>
<dbReference type="InterPro" id="IPR005311">
    <property type="entry name" value="PBP_dimer"/>
</dbReference>
<dbReference type="SUPFAM" id="SSF56601">
    <property type="entry name" value="beta-lactamase/transpeptidase-like"/>
    <property type="match status" value="1"/>
</dbReference>
<protein>
    <recommendedName>
        <fullName evidence="8">Penicillin-binding protein 2</fullName>
    </recommendedName>
</protein>
<dbReference type="GO" id="GO:0071555">
    <property type="term" value="P:cell wall organization"/>
    <property type="evidence" value="ECO:0007669"/>
    <property type="project" value="TreeGrafter"/>
</dbReference>
<comment type="caution">
    <text evidence="6">The sequence shown here is derived from an EMBL/GenBank/DDBJ whole genome shotgun (WGS) entry which is preliminary data.</text>
</comment>
<dbReference type="InterPro" id="IPR036138">
    <property type="entry name" value="PBP_dimer_sf"/>
</dbReference>
<keyword evidence="2 3" id="KW-0472">Membrane</keyword>
<accession>A0A1F4WK26</accession>
<dbReference type="GO" id="GO:0008658">
    <property type="term" value="F:penicillin binding"/>
    <property type="evidence" value="ECO:0007669"/>
    <property type="project" value="InterPro"/>
</dbReference>
<dbReference type="Gene3D" id="3.90.1310.10">
    <property type="entry name" value="Penicillin-binding protein 2a (Domain 2)"/>
    <property type="match status" value="1"/>
</dbReference>
<evidence type="ECO:0000313" key="7">
    <source>
        <dbReference type="Proteomes" id="UP000179113"/>
    </source>
</evidence>
<proteinExistence type="predicted"/>
<dbReference type="PANTHER" id="PTHR30627">
    <property type="entry name" value="PEPTIDOGLYCAN D,D-TRANSPEPTIDASE"/>
    <property type="match status" value="1"/>
</dbReference>
<dbReference type="Pfam" id="PF00905">
    <property type="entry name" value="Transpeptidase"/>
    <property type="match status" value="1"/>
</dbReference>
<name>A0A1F4WK26_UNCKA</name>
<keyword evidence="3" id="KW-1133">Transmembrane helix</keyword>
<dbReference type="Gene3D" id="3.30.450.330">
    <property type="match status" value="1"/>
</dbReference>
<keyword evidence="3" id="KW-0812">Transmembrane</keyword>
<dbReference type="Proteomes" id="UP000179113">
    <property type="component" value="Unassembled WGS sequence"/>
</dbReference>
<evidence type="ECO:0000256" key="3">
    <source>
        <dbReference type="SAM" id="Phobius"/>
    </source>
</evidence>
<dbReference type="PANTHER" id="PTHR30627:SF1">
    <property type="entry name" value="PEPTIDOGLYCAN D,D-TRANSPEPTIDASE FTSI"/>
    <property type="match status" value="1"/>
</dbReference>
<comment type="subcellular location">
    <subcellularLocation>
        <location evidence="1">Membrane</location>
    </subcellularLocation>
</comment>
<feature type="transmembrane region" description="Helical" evidence="3">
    <location>
        <begin position="12"/>
        <end position="33"/>
    </location>
</feature>
<evidence type="ECO:0000259" key="4">
    <source>
        <dbReference type="Pfam" id="PF00905"/>
    </source>
</evidence>
<reference evidence="6 7" key="1">
    <citation type="journal article" date="2016" name="Nat. Commun.">
        <title>Thousands of microbial genomes shed light on interconnected biogeochemical processes in an aquifer system.</title>
        <authorList>
            <person name="Anantharaman K."/>
            <person name="Brown C.T."/>
            <person name="Hug L.A."/>
            <person name="Sharon I."/>
            <person name="Castelle C.J."/>
            <person name="Probst A.J."/>
            <person name="Thomas B.C."/>
            <person name="Singh A."/>
            <person name="Wilkins M.J."/>
            <person name="Karaoz U."/>
            <person name="Brodie E.L."/>
            <person name="Williams K.H."/>
            <person name="Hubbard S.S."/>
            <person name="Banfield J.F."/>
        </authorList>
    </citation>
    <scope>NUCLEOTIDE SEQUENCE [LARGE SCALE GENOMIC DNA]</scope>
</reference>
<dbReference type="InterPro" id="IPR001460">
    <property type="entry name" value="PCN-bd_Tpept"/>
</dbReference>
<dbReference type="InterPro" id="IPR012338">
    <property type="entry name" value="Beta-lactam/transpept-like"/>
</dbReference>
<evidence type="ECO:0000256" key="2">
    <source>
        <dbReference type="ARBA" id="ARBA00023136"/>
    </source>
</evidence>
<organism evidence="6 7">
    <name type="scientific">candidate division WWE3 bacterium RIFOXYC1_FULL_39_7</name>
    <dbReference type="NCBI Taxonomy" id="1802643"/>
    <lineage>
        <taxon>Bacteria</taxon>
        <taxon>Katanobacteria</taxon>
    </lineage>
</organism>
<dbReference type="Pfam" id="PF03717">
    <property type="entry name" value="PBP_dimer"/>
    <property type="match status" value="1"/>
</dbReference>